<keyword evidence="2" id="KW-1185">Reference proteome</keyword>
<proteinExistence type="predicted"/>
<comment type="caution">
    <text evidence="1">The sequence shown here is derived from an EMBL/GenBank/DDBJ whole genome shotgun (WGS) entry which is preliminary data.</text>
</comment>
<evidence type="ECO:0000313" key="2">
    <source>
        <dbReference type="Proteomes" id="UP000599109"/>
    </source>
</evidence>
<reference evidence="1 2" key="1">
    <citation type="journal article" date="2017" name="Int. J. Syst. Evol. Microbiol.">
        <title>Ramlibacter monticola sp. nov., isolated from forest soil.</title>
        <authorList>
            <person name="Chaudhary D.K."/>
            <person name="Kim J."/>
        </authorList>
    </citation>
    <scope>NUCLEOTIDE SEQUENCE [LARGE SCALE GENOMIC DNA]</scope>
    <source>
        <strain evidence="1 2">KACC 19175</strain>
    </source>
</reference>
<dbReference type="Proteomes" id="UP000599109">
    <property type="component" value="Unassembled WGS sequence"/>
</dbReference>
<dbReference type="AlphaFoldDB" id="A0A937CWM3"/>
<organism evidence="1 2">
    <name type="scientific">Ramlibacter monticola</name>
    <dbReference type="NCBI Taxonomy" id="1926872"/>
    <lineage>
        <taxon>Bacteria</taxon>
        <taxon>Pseudomonadati</taxon>
        <taxon>Pseudomonadota</taxon>
        <taxon>Betaproteobacteria</taxon>
        <taxon>Burkholderiales</taxon>
        <taxon>Comamonadaceae</taxon>
        <taxon>Ramlibacter</taxon>
    </lineage>
</organism>
<accession>A0A937CWM3</accession>
<protein>
    <submittedName>
        <fullName evidence="1">DUF2917 domain-containing protein</fullName>
    </submittedName>
</protein>
<dbReference type="InterPro" id="IPR021317">
    <property type="entry name" value="DUF2917"/>
</dbReference>
<dbReference type="Pfam" id="PF11142">
    <property type="entry name" value="DUF2917"/>
    <property type="match status" value="1"/>
</dbReference>
<evidence type="ECO:0000313" key="1">
    <source>
        <dbReference type="EMBL" id="MBL0393962.1"/>
    </source>
</evidence>
<dbReference type="EMBL" id="JAEQNE010000007">
    <property type="protein sequence ID" value="MBL0393962.1"/>
    <property type="molecule type" value="Genomic_DNA"/>
</dbReference>
<sequence length="113" mass="13346">MKQNDSLQFVRERLRRNHSPLHRDLHLRPPERIRRRFAVALEKGAAWRFDHVGRTVLVCCASGSVWITHDGDPKDIILGPHETYRVDREDAMHVFAMQHCMLEIEFEDDLLPH</sequence>
<dbReference type="RefSeq" id="WP_201676639.1">
    <property type="nucleotide sequence ID" value="NZ_JAEQNE010000007.1"/>
</dbReference>
<gene>
    <name evidence="1" type="ORF">JJ685_22680</name>
</gene>
<name>A0A937CWM3_9BURK</name>